<keyword evidence="1" id="KW-0812">Transmembrane</keyword>
<keyword evidence="3" id="KW-1185">Reference proteome</keyword>
<keyword evidence="1" id="KW-1133">Transmembrane helix</keyword>
<dbReference type="EMBL" id="JARJCM010000443">
    <property type="protein sequence ID" value="KAJ7017016.1"/>
    <property type="molecule type" value="Genomic_DNA"/>
</dbReference>
<name>A0AAD6WMR0_9AGAR</name>
<evidence type="ECO:0000313" key="3">
    <source>
        <dbReference type="Proteomes" id="UP001218188"/>
    </source>
</evidence>
<proteinExistence type="predicted"/>
<feature type="transmembrane region" description="Helical" evidence="1">
    <location>
        <begin position="79"/>
        <end position="99"/>
    </location>
</feature>
<evidence type="ECO:0000313" key="2">
    <source>
        <dbReference type="EMBL" id="KAJ7017016.1"/>
    </source>
</evidence>
<feature type="transmembrane region" description="Helical" evidence="1">
    <location>
        <begin position="6"/>
        <end position="24"/>
    </location>
</feature>
<accession>A0AAD6WMR0</accession>
<evidence type="ECO:0000256" key="1">
    <source>
        <dbReference type="SAM" id="Phobius"/>
    </source>
</evidence>
<protein>
    <submittedName>
        <fullName evidence="2">Uncharacterized protein</fullName>
    </submittedName>
</protein>
<keyword evidence="1" id="KW-0472">Membrane</keyword>
<gene>
    <name evidence="2" type="ORF">C8F04DRAFT_1158334</name>
</gene>
<comment type="caution">
    <text evidence="2">The sequence shown here is derived from an EMBL/GenBank/DDBJ whole genome shotgun (WGS) entry which is preliminary data.</text>
</comment>
<dbReference type="Proteomes" id="UP001218188">
    <property type="component" value="Unassembled WGS sequence"/>
</dbReference>
<dbReference type="AlphaFoldDB" id="A0AAD6WMR0"/>
<sequence length="291" mass="33117">MFVFSCLMFIISTMHLSINIFRLIRGYVDFRLAPGGPVGYLGQLNRWDHVMKDTLYGTQSMVGDAAAIYRCWILWNKNYRVIALPAALLCITIGSGYYIADVLFPRQDPNASIFNPRLLKFITLLYAIAVAQNIITTGLMSWRLWQGEHRLKGQRLSGSLMPILRILIESAALYLLVEILLLATYAVNYNVQYIVLETVTPIAVSSCLVPHTRFLFRLILCIQGLTFSLISIRINLRSQKKIANMTTQIDASDVHTIGSMPMRRIRREVEQVDDMESSFTKDTRLDEEEAA</sequence>
<feature type="transmembrane region" description="Helical" evidence="1">
    <location>
        <begin position="214"/>
        <end position="236"/>
    </location>
</feature>
<organism evidence="2 3">
    <name type="scientific">Mycena alexandri</name>
    <dbReference type="NCBI Taxonomy" id="1745969"/>
    <lineage>
        <taxon>Eukaryota</taxon>
        <taxon>Fungi</taxon>
        <taxon>Dikarya</taxon>
        <taxon>Basidiomycota</taxon>
        <taxon>Agaricomycotina</taxon>
        <taxon>Agaricomycetes</taxon>
        <taxon>Agaricomycetidae</taxon>
        <taxon>Agaricales</taxon>
        <taxon>Marasmiineae</taxon>
        <taxon>Mycenaceae</taxon>
        <taxon>Mycena</taxon>
    </lineage>
</organism>
<feature type="transmembrane region" description="Helical" evidence="1">
    <location>
        <begin position="166"/>
        <end position="187"/>
    </location>
</feature>
<feature type="transmembrane region" description="Helical" evidence="1">
    <location>
        <begin position="119"/>
        <end position="145"/>
    </location>
</feature>
<reference evidence="2" key="1">
    <citation type="submission" date="2023-03" db="EMBL/GenBank/DDBJ databases">
        <title>Massive genome expansion in bonnet fungi (Mycena s.s.) driven by repeated elements and novel gene families across ecological guilds.</title>
        <authorList>
            <consortium name="Lawrence Berkeley National Laboratory"/>
            <person name="Harder C.B."/>
            <person name="Miyauchi S."/>
            <person name="Viragh M."/>
            <person name="Kuo A."/>
            <person name="Thoen E."/>
            <person name="Andreopoulos B."/>
            <person name="Lu D."/>
            <person name="Skrede I."/>
            <person name="Drula E."/>
            <person name="Henrissat B."/>
            <person name="Morin E."/>
            <person name="Kohler A."/>
            <person name="Barry K."/>
            <person name="LaButti K."/>
            <person name="Morin E."/>
            <person name="Salamov A."/>
            <person name="Lipzen A."/>
            <person name="Mereny Z."/>
            <person name="Hegedus B."/>
            <person name="Baldrian P."/>
            <person name="Stursova M."/>
            <person name="Weitz H."/>
            <person name="Taylor A."/>
            <person name="Grigoriev I.V."/>
            <person name="Nagy L.G."/>
            <person name="Martin F."/>
            <person name="Kauserud H."/>
        </authorList>
    </citation>
    <scope>NUCLEOTIDE SEQUENCE</scope>
    <source>
        <strain evidence="2">CBHHK200</strain>
    </source>
</reference>